<organism evidence="1 2">
    <name type="scientific">Ceratitis capitata</name>
    <name type="common">Mediterranean fruit fly</name>
    <name type="synonym">Tephritis capitata</name>
    <dbReference type="NCBI Taxonomy" id="7213"/>
    <lineage>
        <taxon>Eukaryota</taxon>
        <taxon>Metazoa</taxon>
        <taxon>Ecdysozoa</taxon>
        <taxon>Arthropoda</taxon>
        <taxon>Hexapoda</taxon>
        <taxon>Insecta</taxon>
        <taxon>Pterygota</taxon>
        <taxon>Neoptera</taxon>
        <taxon>Endopterygota</taxon>
        <taxon>Diptera</taxon>
        <taxon>Brachycera</taxon>
        <taxon>Muscomorpha</taxon>
        <taxon>Tephritoidea</taxon>
        <taxon>Tephritidae</taxon>
        <taxon>Ceratitis</taxon>
        <taxon>Ceratitis</taxon>
    </lineage>
</organism>
<keyword evidence="2" id="KW-1185">Reference proteome</keyword>
<evidence type="ECO:0000313" key="1">
    <source>
        <dbReference type="EMBL" id="CAD7013987.1"/>
    </source>
</evidence>
<gene>
    <name evidence="1" type="ORF">CCAP1982_LOCUS21996</name>
</gene>
<protein>
    <submittedName>
        <fullName evidence="1">(Mediterranean fruit fly) hypothetical protein</fullName>
    </submittedName>
</protein>
<reference evidence="1" key="1">
    <citation type="submission" date="2020-11" db="EMBL/GenBank/DDBJ databases">
        <authorList>
            <person name="Whitehead M."/>
        </authorList>
    </citation>
    <scope>NUCLEOTIDE SEQUENCE</scope>
    <source>
        <strain evidence="1">EGII</strain>
    </source>
</reference>
<dbReference type="EMBL" id="CAJHJT010000056">
    <property type="protein sequence ID" value="CAD7013987.1"/>
    <property type="molecule type" value="Genomic_DNA"/>
</dbReference>
<proteinExistence type="predicted"/>
<name>A0A811VFF7_CERCA</name>
<evidence type="ECO:0000313" key="2">
    <source>
        <dbReference type="Proteomes" id="UP000606786"/>
    </source>
</evidence>
<dbReference type="AlphaFoldDB" id="A0A811VFF7"/>
<dbReference type="Proteomes" id="UP000606786">
    <property type="component" value="Unassembled WGS sequence"/>
</dbReference>
<comment type="caution">
    <text evidence="1">The sequence shown here is derived from an EMBL/GenBank/DDBJ whole genome shotgun (WGS) entry which is preliminary data.</text>
</comment>
<accession>A0A811VFF7</accession>
<sequence length="153" mass="16953">MRCKTYFYGLTANKKDWFIKELLPGCRMGVGRGSGSRKSYYALVFAFKIDDPPFWPVLLQAKNRTSDVASNIHGSSVLPIMYSITAANICIAAKHTVNLSIAVEAEIHVKHVMSAQATIPNDAIQRNRMLDRKLLVAGSSLRAPHSGWFDVEA</sequence>